<feature type="chain" id="PRO_5012816233" description="Secreted protein" evidence="2">
    <location>
        <begin position="20"/>
        <end position="215"/>
    </location>
</feature>
<keyword evidence="2" id="KW-0732">Signal</keyword>
<evidence type="ECO:0008006" key="5">
    <source>
        <dbReference type="Google" id="ProtNLM"/>
    </source>
</evidence>
<sequence>MKMKFFFLLLLGIGIHVNAQIEKTSGLRIDQGDLNTDKYRLSTAKPNANPNNRFTLSKKPEDGSDIRQKKQTFSMNTNNNLLAPQAEDTPKWFGKDKDIKDEYKSDQYLGDFRNNGKFVSLVYRDHEQVDGDIVRIFVNDDVIAPRVFLTANFRGIKINLIKGFNKIDIQALNQGESGPNTAQFQLYDELGNLITGNEWNLTTGVKASLIVVKDQ</sequence>
<evidence type="ECO:0000313" key="4">
    <source>
        <dbReference type="Proteomes" id="UP000184432"/>
    </source>
</evidence>
<name>A0A1M6AWI7_9FLAO</name>
<evidence type="ECO:0000256" key="2">
    <source>
        <dbReference type="SAM" id="SignalP"/>
    </source>
</evidence>
<protein>
    <recommendedName>
        <fullName evidence="5">Secreted protein</fullName>
    </recommendedName>
</protein>
<proteinExistence type="predicted"/>
<feature type="compositionally biased region" description="Polar residues" evidence="1">
    <location>
        <begin position="44"/>
        <end position="55"/>
    </location>
</feature>
<dbReference type="STRING" id="570521.SAMN04488508_101512"/>
<keyword evidence="4" id="KW-1185">Reference proteome</keyword>
<reference evidence="4" key="1">
    <citation type="submission" date="2016-11" db="EMBL/GenBank/DDBJ databases">
        <authorList>
            <person name="Varghese N."/>
            <person name="Submissions S."/>
        </authorList>
    </citation>
    <scope>NUCLEOTIDE SEQUENCE [LARGE SCALE GENOMIC DNA]</scope>
    <source>
        <strain evidence="4">DSM 22623</strain>
    </source>
</reference>
<feature type="signal peptide" evidence="2">
    <location>
        <begin position="1"/>
        <end position="19"/>
    </location>
</feature>
<dbReference type="AlphaFoldDB" id="A0A1M6AWI7"/>
<evidence type="ECO:0000313" key="3">
    <source>
        <dbReference type="EMBL" id="SHI40810.1"/>
    </source>
</evidence>
<dbReference type="Proteomes" id="UP000184432">
    <property type="component" value="Unassembled WGS sequence"/>
</dbReference>
<evidence type="ECO:0000256" key="1">
    <source>
        <dbReference type="SAM" id="MobiDB-lite"/>
    </source>
</evidence>
<organism evidence="3 4">
    <name type="scientific">Aquimarina spongiae</name>
    <dbReference type="NCBI Taxonomy" id="570521"/>
    <lineage>
        <taxon>Bacteria</taxon>
        <taxon>Pseudomonadati</taxon>
        <taxon>Bacteroidota</taxon>
        <taxon>Flavobacteriia</taxon>
        <taxon>Flavobacteriales</taxon>
        <taxon>Flavobacteriaceae</taxon>
        <taxon>Aquimarina</taxon>
    </lineage>
</organism>
<dbReference type="EMBL" id="FQYP01000001">
    <property type="protein sequence ID" value="SHI40810.1"/>
    <property type="molecule type" value="Genomic_DNA"/>
</dbReference>
<feature type="region of interest" description="Disordered" evidence="1">
    <location>
        <begin position="44"/>
        <end position="64"/>
    </location>
</feature>
<accession>A0A1M6AWI7</accession>
<gene>
    <name evidence="3" type="ORF">SAMN04488508_101512</name>
</gene>